<dbReference type="KEGG" id="fpr:FP2_31930"/>
<dbReference type="EMBL" id="FP929045">
    <property type="protein sequence ID" value="CBL00422.1"/>
    <property type="molecule type" value="Genomic_DNA"/>
</dbReference>
<keyword evidence="3" id="KW-1185">Reference proteome</keyword>
<protein>
    <submittedName>
        <fullName evidence="2">Uncharacterized conserved protein</fullName>
    </submittedName>
</protein>
<accession>D4K2C3</accession>
<organism evidence="2 3">
    <name type="scientific">Faecalibacterium prausnitzii L2-6</name>
    <dbReference type="NCBI Taxonomy" id="718252"/>
    <lineage>
        <taxon>Bacteria</taxon>
        <taxon>Bacillati</taxon>
        <taxon>Bacillota</taxon>
        <taxon>Clostridia</taxon>
        <taxon>Eubacteriales</taxon>
        <taxon>Oscillospiraceae</taxon>
        <taxon>Faecalibacterium</taxon>
    </lineage>
</organism>
<evidence type="ECO:0000313" key="2">
    <source>
        <dbReference type="EMBL" id="CBL00422.1"/>
    </source>
</evidence>
<gene>
    <name evidence="2" type="ORF">FP2_31930</name>
</gene>
<reference evidence="2 3" key="1">
    <citation type="submission" date="2010-03" db="EMBL/GenBank/DDBJ databases">
        <title>The genome sequence of Faecalibacterium prausnitzii L2/6.</title>
        <authorList>
            <consortium name="metaHIT consortium -- http://www.metahit.eu/"/>
            <person name="Pajon A."/>
            <person name="Turner K."/>
            <person name="Parkhill J."/>
            <person name="Duncan S."/>
            <person name="Flint H."/>
        </authorList>
    </citation>
    <scope>NUCLEOTIDE SEQUENCE [LARGE SCALE GENOMIC DNA]</scope>
    <source>
        <strain evidence="3">L2-6</strain>
    </source>
</reference>
<evidence type="ECO:0000313" key="3">
    <source>
        <dbReference type="Proteomes" id="UP000008804"/>
    </source>
</evidence>
<dbReference type="PATRIC" id="fig|718252.3.peg.1393"/>
<dbReference type="PANTHER" id="PTHR34504:SF2">
    <property type="entry name" value="UPF0150 PROTEIN SSL0259"/>
    <property type="match status" value="1"/>
</dbReference>
<dbReference type="AlphaFoldDB" id="D4K2C3"/>
<proteinExistence type="predicted"/>
<dbReference type="PANTHER" id="PTHR34504">
    <property type="entry name" value="ANTITOXIN HICB"/>
    <property type="match status" value="1"/>
</dbReference>
<dbReference type="Pfam" id="PF15919">
    <property type="entry name" value="HicB_lk_antitox"/>
    <property type="match status" value="1"/>
</dbReference>
<sequence length="182" mass="19453">MKASYPVILTPAGRGYVVFVPNLNINTEGGTLAEALDMARDAIGIWGITEQDAGRTILEASDTMPIAVGGQIVRRVEVDFEAYRRGATAYPACFYKENDGYSVIFPDLNYLATQGDNFGDAMQMAAECLAGYLRAAQRDGDAIPVPSDLADVDPVAVSKELDPALPIGKASVHLVSVDIRRG</sequence>
<dbReference type="Gene3D" id="3.30.160.250">
    <property type="match status" value="2"/>
</dbReference>
<name>D4K2C3_9FIRM</name>
<feature type="domain" description="HicB-like antitoxin of toxin-antitoxin system" evidence="1">
    <location>
        <begin position="90"/>
        <end position="152"/>
    </location>
</feature>
<dbReference type="RefSeq" id="WP_015566027.1">
    <property type="nucleotide sequence ID" value="NC_021042.1"/>
</dbReference>
<dbReference type="InterPro" id="IPR051404">
    <property type="entry name" value="TA_system_antitoxin"/>
</dbReference>
<evidence type="ECO:0000259" key="1">
    <source>
        <dbReference type="Pfam" id="PF15919"/>
    </source>
</evidence>
<dbReference type="InterPro" id="IPR035069">
    <property type="entry name" value="TTHA1013/TTHA0281-like"/>
</dbReference>
<dbReference type="BioCyc" id="FPRA718252:G1375-2750-MONOMER"/>
<reference evidence="2 3" key="2">
    <citation type="submission" date="2010-03" db="EMBL/GenBank/DDBJ databases">
        <authorList>
            <person name="Pajon A."/>
        </authorList>
    </citation>
    <scope>NUCLEOTIDE SEQUENCE [LARGE SCALE GENOMIC DNA]</scope>
    <source>
        <strain evidence="3">L2-6</strain>
    </source>
</reference>
<dbReference type="SUPFAM" id="SSF143100">
    <property type="entry name" value="TTHA1013/TTHA0281-like"/>
    <property type="match status" value="2"/>
</dbReference>
<dbReference type="STRING" id="718252.FP2_31930"/>
<dbReference type="InterPro" id="IPR031807">
    <property type="entry name" value="HicB-like"/>
</dbReference>
<dbReference type="HOGENOM" id="CLU_1479948_0_0_9"/>
<dbReference type="eggNOG" id="COG1598">
    <property type="taxonomic scope" value="Bacteria"/>
</dbReference>
<dbReference type="Proteomes" id="UP000008804">
    <property type="component" value="Chromosome"/>
</dbReference>